<dbReference type="InterPro" id="IPR029478">
    <property type="entry name" value="TM1586_NiRdase"/>
</dbReference>
<dbReference type="InterPro" id="IPR000415">
    <property type="entry name" value="Nitroreductase-like"/>
</dbReference>
<keyword evidence="8" id="KW-1185">Reference proteome</keyword>
<evidence type="ECO:0000256" key="1">
    <source>
        <dbReference type="ARBA" id="ARBA00001917"/>
    </source>
</evidence>
<dbReference type="PANTHER" id="PTHR43673:SF2">
    <property type="entry name" value="NITROREDUCTASE"/>
    <property type="match status" value="1"/>
</dbReference>
<evidence type="ECO:0000256" key="2">
    <source>
        <dbReference type="ARBA" id="ARBA00007118"/>
    </source>
</evidence>
<dbReference type="Pfam" id="PF14512">
    <property type="entry name" value="TM1586_NiRdase"/>
    <property type="match status" value="1"/>
</dbReference>
<dbReference type="CDD" id="cd02062">
    <property type="entry name" value="Nitro_FMN_reductase"/>
    <property type="match status" value="1"/>
</dbReference>
<dbReference type="Gene3D" id="3.40.109.30">
    <property type="entry name" value="putative nitroreductase (tm1586), domain 2"/>
    <property type="match status" value="1"/>
</dbReference>
<protein>
    <submittedName>
        <fullName evidence="7">Nitroreductase family protein</fullName>
    </submittedName>
</protein>
<evidence type="ECO:0000256" key="4">
    <source>
        <dbReference type="ARBA" id="ARBA00022643"/>
    </source>
</evidence>
<comment type="cofactor">
    <cofactor evidence="1">
        <name>FMN</name>
        <dbReference type="ChEBI" id="CHEBI:58210"/>
    </cofactor>
</comment>
<keyword evidence="3" id="KW-0285">Flavoprotein</keyword>
<evidence type="ECO:0000313" key="8">
    <source>
        <dbReference type="Proteomes" id="UP000321408"/>
    </source>
</evidence>
<dbReference type="RefSeq" id="WP_147664129.1">
    <property type="nucleotide sequence ID" value="NZ_CP042905.2"/>
</dbReference>
<dbReference type="AlphaFoldDB" id="A0A5B9DDY6"/>
<keyword evidence="5" id="KW-0560">Oxidoreductase</keyword>
<dbReference type="GO" id="GO:0016491">
    <property type="term" value="F:oxidoreductase activity"/>
    <property type="evidence" value="ECO:0007669"/>
    <property type="project" value="UniProtKB-KW"/>
</dbReference>
<feature type="domain" description="Putative nitroreductase TM1586" evidence="6">
    <location>
        <begin position="8"/>
        <end position="254"/>
    </location>
</feature>
<organism evidence="7 8">
    <name type="scientific">Promethearchaeum syntrophicum</name>
    <dbReference type="NCBI Taxonomy" id="2594042"/>
    <lineage>
        <taxon>Archaea</taxon>
        <taxon>Promethearchaeati</taxon>
        <taxon>Promethearchaeota</taxon>
        <taxon>Promethearchaeia</taxon>
        <taxon>Promethearchaeales</taxon>
        <taxon>Promethearchaeaceae</taxon>
        <taxon>Promethearchaeum</taxon>
    </lineage>
</organism>
<evidence type="ECO:0000259" key="6">
    <source>
        <dbReference type="Pfam" id="PF14512"/>
    </source>
</evidence>
<dbReference type="OrthoDB" id="287850at2157"/>
<dbReference type="EMBL" id="CP042905">
    <property type="protein sequence ID" value="QEE17225.1"/>
    <property type="molecule type" value="Genomic_DNA"/>
</dbReference>
<dbReference type="Gene3D" id="3.40.109.10">
    <property type="entry name" value="NADH Oxidase"/>
    <property type="match status" value="1"/>
</dbReference>
<comment type="similarity">
    <text evidence="2">Belongs to the nitroreductase family.</text>
</comment>
<reference evidence="7 8" key="1">
    <citation type="journal article" date="2020" name="Nature">
        <title>Isolation of an archaeon at the prokaryote-eukaryote interface.</title>
        <authorList>
            <person name="Imachi H."/>
            <person name="Nobu M.K."/>
            <person name="Nakahara N."/>
            <person name="Morono Y."/>
            <person name="Ogawara M."/>
            <person name="Takaki Y."/>
            <person name="Takano Y."/>
            <person name="Uematsu K."/>
            <person name="Ikuta T."/>
            <person name="Ito M."/>
            <person name="Matsui Y."/>
            <person name="Miyazaki M."/>
            <person name="Murata K."/>
            <person name="Saito Y."/>
            <person name="Sakai S."/>
            <person name="Song C."/>
            <person name="Tasumi E."/>
            <person name="Yamanaka Y."/>
            <person name="Yamaguchi T."/>
            <person name="Kamagata Y."/>
            <person name="Tamaki H."/>
            <person name="Takai K."/>
        </authorList>
    </citation>
    <scope>NUCLEOTIDE SEQUENCE [LARGE SCALE GENOMIC DNA]</scope>
    <source>
        <strain evidence="7 8">MK-D1</strain>
    </source>
</reference>
<evidence type="ECO:0000313" key="7">
    <source>
        <dbReference type="EMBL" id="QEE17225.1"/>
    </source>
</evidence>
<evidence type="ECO:0000256" key="3">
    <source>
        <dbReference type="ARBA" id="ARBA00022630"/>
    </source>
</evidence>
<keyword evidence="4" id="KW-0288">FMN</keyword>
<evidence type="ECO:0000256" key="5">
    <source>
        <dbReference type="ARBA" id="ARBA00023002"/>
    </source>
</evidence>
<proteinExistence type="inferred from homology"/>
<dbReference type="GeneID" id="41331029"/>
<dbReference type="SUPFAM" id="SSF55469">
    <property type="entry name" value="FMN-dependent nitroreductase-like"/>
    <property type="match status" value="2"/>
</dbReference>
<sequence>MNINSKSISEIIKSRTSIRTFNSDLLANEDKKKILDILKDTNLNTPFNEQEQHCRFEIVELESKSPEEKRKLGTYGFITGANQFIIGITRKSEYVKEEFGYIFEKLILEFTKQGFGTCWLGGTFNRENYAKIIDMKENEYILCISPIGIPANSRRMSDKLIRNAIKASKRKKWNTLFFEDDFSIPLTKNNAEKYAIPLEMLRLAPSAGNKQPWRILKEKNTNTFHFYWKIGKNLNYNKLHKIDMGIAVCHFDLMIQEMDLTGNWIIKQDSTFKFDQFKYVITWIGE</sequence>
<reference evidence="7 8" key="2">
    <citation type="journal article" date="2024" name="Int. J. Syst. Evol. Microbiol.">
        <title>Promethearchaeum syntrophicum gen. nov., sp. nov., an anaerobic, obligately syntrophic archaeon, the first isolate of the lineage 'Asgard' archaea, and proposal of the new archaeal phylum Promethearchaeota phyl. nov. and kingdom Promethearchaeati regn. nov.</title>
        <authorList>
            <person name="Imachi H."/>
            <person name="Nobu M.K."/>
            <person name="Kato S."/>
            <person name="Takaki Y."/>
            <person name="Miyazaki M."/>
            <person name="Miyata M."/>
            <person name="Ogawara M."/>
            <person name="Saito Y."/>
            <person name="Sakai S."/>
            <person name="Tahara Y.O."/>
            <person name="Takano Y."/>
            <person name="Tasumi E."/>
            <person name="Uematsu K."/>
            <person name="Yoshimura T."/>
            <person name="Itoh T."/>
            <person name="Ohkuma M."/>
            <person name="Takai K."/>
        </authorList>
    </citation>
    <scope>NUCLEOTIDE SEQUENCE [LARGE SCALE GENOMIC DNA]</scope>
    <source>
        <strain evidence="7 8">MK-D1</strain>
    </source>
</reference>
<dbReference type="Proteomes" id="UP000321408">
    <property type="component" value="Chromosome"/>
</dbReference>
<dbReference type="PANTHER" id="PTHR43673">
    <property type="entry name" value="NAD(P)H NITROREDUCTASE YDGI-RELATED"/>
    <property type="match status" value="1"/>
</dbReference>
<gene>
    <name evidence="7" type="ORF">DSAG12_03057</name>
</gene>
<name>A0A5B9DDY6_9ARCH</name>
<dbReference type="KEGG" id="psyt:DSAG12_03057"/>
<accession>A0A5B9DDY6</accession>